<sequence>MKKLTLKDLQSLAHTMEHVSETEQRCFVGGGTGGNLDPFTYKEYENMLNGGTWNGGFVLMDGRDGSDSSMQYIPSSSFGTDEDLVCETFDSQMSLYENHQIMTMALGNTGNDGGTVPSGYWTGSGYINGYYDESGVWISSGYLNNSGIWIDSGAYNPEEDCYDKSGYFPEITVWPEDDPYSFFTSQGLAKDVRIVYSNGNITYDLNSLPTIPNDTWDTMYKGGFEIGFKAGISSIPSFFVDLYAMVNYAVAEEDWSTFYYAKGLQDGLNMGKNAYEHFR</sequence>
<dbReference type="EMBL" id="AFFY01000032">
    <property type="protein sequence ID" value="EHG99859.1"/>
    <property type="molecule type" value="Genomic_DNA"/>
</dbReference>
<proteinExistence type="predicted"/>
<reference evidence="1 2" key="1">
    <citation type="submission" date="2011-03" db="EMBL/GenBank/DDBJ databases">
        <authorList>
            <person name="Weinstock G."/>
            <person name="Sodergren E."/>
            <person name="Clifton S."/>
            <person name="Fulton L."/>
            <person name="Fulton B."/>
            <person name="Courtney L."/>
            <person name="Fronick C."/>
            <person name="Harrison M."/>
            <person name="Strong C."/>
            <person name="Farmer C."/>
            <person name="Delahaunty K."/>
            <person name="Markovic C."/>
            <person name="Hall O."/>
            <person name="Minx P."/>
            <person name="Tomlinson C."/>
            <person name="Mitreva M."/>
            <person name="Hou S."/>
            <person name="Chen J."/>
            <person name="Wollam A."/>
            <person name="Pepin K.H."/>
            <person name="Johnson M."/>
            <person name="Bhonagiri V."/>
            <person name="Zhang X."/>
            <person name="Suruliraj S."/>
            <person name="Warren W."/>
            <person name="Chinwalla A."/>
            <person name="Mardis E.R."/>
            <person name="Wilson R.K."/>
        </authorList>
    </citation>
    <scope>NUCLEOTIDE SEQUENCE [LARGE SCALE GENOMIC DNA]</scope>
    <source>
        <strain evidence="1 2">YIT 11840</strain>
    </source>
</reference>
<dbReference type="GeneID" id="93557711"/>
<dbReference type="AlphaFoldDB" id="G5SSE1"/>
<dbReference type="PATRIC" id="fig|762968.3.peg.2039"/>
<dbReference type="STRING" id="762968.HMPREF9441_02291"/>
<evidence type="ECO:0000313" key="1">
    <source>
        <dbReference type="EMBL" id="EHG99859.1"/>
    </source>
</evidence>
<gene>
    <name evidence="1" type="ORF">HMPREF9441_02291</name>
</gene>
<organism evidence="1 2">
    <name type="scientific">Paraprevotella clara YIT 11840</name>
    <dbReference type="NCBI Taxonomy" id="762968"/>
    <lineage>
        <taxon>Bacteria</taxon>
        <taxon>Pseudomonadati</taxon>
        <taxon>Bacteroidota</taxon>
        <taxon>Bacteroidia</taxon>
        <taxon>Bacteroidales</taxon>
        <taxon>Prevotellaceae</taxon>
        <taxon>Paraprevotella</taxon>
    </lineage>
</organism>
<accession>G5SSE1</accession>
<dbReference type="OrthoDB" id="1100874at2"/>
<dbReference type="HOGENOM" id="CLU_996953_0_0_10"/>
<comment type="caution">
    <text evidence="1">The sequence shown here is derived from an EMBL/GenBank/DDBJ whole genome shotgun (WGS) entry which is preliminary data.</text>
</comment>
<protein>
    <submittedName>
        <fullName evidence="1">Uncharacterized protein</fullName>
    </submittedName>
</protein>
<dbReference type="Proteomes" id="UP000003598">
    <property type="component" value="Unassembled WGS sequence"/>
</dbReference>
<dbReference type="eggNOG" id="ENOG5033M3U">
    <property type="taxonomic scope" value="Bacteria"/>
</dbReference>
<name>G5SSE1_9BACT</name>
<evidence type="ECO:0000313" key="2">
    <source>
        <dbReference type="Proteomes" id="UP000003598"/>
    </source>
</evidence>
<dbReference type="RefSeq" id="WP_008620714.1">
    <property type="nucleotide sequence ID" value="NZ_JH376604.1"/>
</dbReference>
<keyword evidence="2" id="KW-1185">Reference proteome</keyword>